<comment type="caution">
    <text evidence="2">The sequence shown here is derived from an EMBL/GenBank/DDBJ whole genome shotgun (WGS) entry which is preliminary data.</text>
</comment>
<gene>
    <name evidence="2" type="ORF">ACFPB0_05755</name>
</gene>
<evidence type="ECO:0008006" key="4">
    <source>
        <dbReference type="Google" id="ProtNLM"/>
    </source>
</evidence>
<sequence>MSDETPEAPRKLTPEEEKARKRRNVAIFWSLIGFIVLIFLVTLQRLSSNIAAGG</sequence>
<evidence type="ECO:0000313" key="2">
    <source>
        <dbReference type="EMBL" id="MFC4724790.1"/>
    </source>
</evidence>
<name>A0ABV9NCV5_9PROT</name>
<reference evidence="3" key="1">
    <citation type="journal article" date="2019" name="Int. J. Syst. Evol. Microbiol.">
        <title>The Global Catalogue of Microorganisms (GCM) 10K type strain sequencing project: providing services to taxonomists for standard genome sequencing and annotation.</title>
        <authorList>
            <consortium name="The Broad Institute Genomics Platform"/>
            <consortium name="The Broad Institute Genome Sequencing Center for Infectious Disease"/>
            <person name="Wu L."/>
            <person name="Ma J."/>
        </authorList>
    </citation>
    <scope>NUCLEOTIDE SEQUENCE [LARGE SCALE GENOMIC DNA]</scope>
    <source>
        <strain evidence="3">CCUG 62981</strain>
    </source>
</reference>
<dbReference type="Proteomes" id="UP001596024">
    <property type="component" value="Unassembled WGS sequence"/>
</dbReference>
<feature type="transmembrane region" description="Helical" evidence="1">
    <location>
        <begin position="26"/>
        <end position="46"/>
    </location>
</feature>
<dbReference type="RefSeq" id="WP_371393963.1">
    <property type="nucleotide sequence ID" value="NZ_CP163421.1"/>
</dbReference>
<accession>A0ABV9NCV5</accession>
<keyword evidence="1" id="KW-0812">Transmembrane</keyword>
<keyword evidence="1" id="KW-1133">Transmembrane helix</keyword>
<evidence type="ECO:0000256" key="1">
    <source>
        <dbReference type="SAM" id="Phobius"/>
    </source>
</evidence>
<protein>
    <recommendedName>
        <fullName evidence="4">Protoheme IX farnesyltransferase</fullName>
    </recommendedName>
</protein>
<organism evidence="2 3">
    <name type="scientific">Glycocaulis abyssi</name>
    <dbReference type="NCBI Taxonomy" id="1433403"/>
    <lineage>
        <taxon>Bacteria</taxon>
        <taxon>Pseudomonadati</taxon>
        <taxon>Pseudomonadota</taxon>
        <taxon>Alphaproteobacteria</taxon>
        <taxon>Maricaulales</taxon>
        <taxon>Maricaulaceae</taxon>
        <taxon>Glycocaulis</taxon>
    </lineage>
</organism>
<dbReference type="EMBL" id="JBHSGQ010000002">
    <property type="protein sequence ID" value="MFC4724790.1"/>
    <property type="molecule type" value="Genomic_DNA"/>
</dbReference>
<evidence type="ECO:0000313" key="3">
    <source>
        <dbReference type="Proteomes" id="UP001596024"/>
    </source>
</evidence>
<keyword evidence="3" id="KW-1185">Reference proteome</keyword>
<proteinExistence type="predicted"/>
<keyword evidence="1" id="KW-0472">Membrane</keyword>